<dbReference type="EMBL" id="CAJNOM010000747">
    <property type="protein sequence ID" value="CAF1555165.1"/>
    <property type="molecule type" value="Genomic_DNA"/>
</dbReference>
<evidence type="ECO:0000256" key="3">
    <source>
        <dbReference type="ARBA" id="ARBA00023180"/>
    </source>
</evidence>
<dbReference type="InterPro" id="IPR001258">
    <property type="entry name" value="NHL_repeat"/>
</dbReference>
<dbReference type="Gene3D" id="2.40.10.500">
    <property type="match status" value="1"/>
</dbReference>
<dbReference type="OrthoDB" id="10039644at2759"/>
<evidence type="ECO:0000256" key="2">
    <source>
        <dbReference type="ARBA" id="ARBA00022737"/>
    </source>
</evidence>
<feature type="repeat" description="NHL" evidence="4">
    <location>
        <begin position="220"/>
        <end position="256"/>
    </location>
</feature>
<proteinExistence type="predicted"/>
<dbReference type="Gene3D" id="2.120.10.30">
    <property type="entry name" value="TolB, C-terminal domain"/>
    <property type="match status" value="2"/>
</dbReference>
<gene>
    <name evidence="5" type="ORF">BJG266_LOCUS30550</name>
    <name evidence="6" type="ORF">QVE165_LOCUS47421</name>
</gene>
<accession>A0A815BCX0</accession>
<keyword evidence="7" id="KW-1185">Reference proteome</keyword>
<dbReference type="AlphaFoldDB" id="A0A815BCX0"/>
<evidence type="ECO:0000313" key="5">
    <source>
        <dbReference type="EMBL" id="CAF1268928.1"/>
    </source>
</evidence>
<evidence type="ECO:0000313" key="6">
    <source>
        <dbReference type="EMBL" id="CAF1555165.1"/>
    </source>
</evidence>
<name>A0A815BCX0_9BILA</name>
<dbReference type="PANTHER" id="PTHR10680:SF28">
    <property type="entry name" value="SMP-30_GLUCONOLACTONASE_LRE-LIKE REGION DOMAIN-CONTAINING PROTEIN"/>
    <property type="match status" value="1"/>
</dbReference>
<reference evidence="5" key="1">
    <citation type="submission" date="2021-02" db="EMBL/GenBank/DDBJ databases">
        <authorList>
            <person name="Nowell W R."/>
        </authorList>
    </citation>
    <scope>NUCLEOTIDE SEQUENCE</scope>
</reference>
<keyword evidence="3" id="KW-0325">Glycoprotein</keyword>
<dbReference type="InterPro" id="IPR011042">
    <property type="entry name" value="6-blade_b-propeller_TolB-like"/>
</dbReference>
<dbReference type="Proteomes" id="UP000663877">
    <property type="component" value="Unassembled WGS sequence"/>
</dbReference>
<evidence type="ECO:0000313" key="8">
    <source>
        <dbReference type="Proteomes" id="UP000663877"/>
    </source>
</evidence>
<keyword evidence="2" id="KW-0677">Repeat</keyword>
<keyword evidence="1" id="KW-0732">Signal</keyword>
<dbReference type="EMBL" id="CAJNOI010000402">
    <property type="protein sequence ID" value="CAF1268928.1"/>
    <property type="molecule type" value="Genomic_DNA"/>
</dbReference>
<comment type="caution">
    <text evidence="5">The sequence shown here is derived from an EMBL/GenBank/DDBJ whole genome shotgun (WGS) entry which is preliminary data.</text>
</comment>
<dbReference type="PANTHER" id="PTHR10680">
    <property type="entry name" value="PEPTIDYL-GLYCINE ALPHA-AMIDATING MONOOXYGENASE"/>
    <property type="match status" value="1"/>
</dbReference>
<feature type="non-terminal residue" evidence="5">
    <location>
        <position position="1"/>
    </location>
</feature>
<dbReference type="Pfam" id="PF01436">
    <property type="entry name" value="NHL"/>
    <property type="match status" value="1"/>
</dbReference>
<evidence type="ECO:0000256" key="4">
    <source>
        <dbReference type="PROSITE-ProRule" id="PRU00504"/>
    </source>
</evidence>
<dbReference type="SUPFAM" id="SSF101898">
    <property type="entry name" value="NHL repeat"/>
    <property type="match status" value="1"/>
</dbReference>
<dbReference type="GO" id="GO:0005576">
    <property type="term" value="C:extracellular region"/>
    <property type="evidence" value="ECO:0007669"/>
    <property type="project" value="TreeGrafter"/>
</dbReference>
<dbReference type="PROSITE" id="PS51125">
    <property type="entry name" value="NHL"/>
    <property type="match status" value="1"/>
</dbReference>
<dbReference type="Proteomes" id="UP000663832">
    <property type="component" value="Unassembled WGS sequence"/>
</dbReference>
<sequence>VVDDDQTIVIVDWGNHRIVKWKIGDTNGQVIAGGHDQGSQLNQLNCPTDVLIDKETNSLIICDRGNRRVLRWSRRDDTTEGEILLDNIACWGLAMDNQRYLYISDVEKHEVRRYQIGEKKGTIVAGGQGRGVGFNQLNEPTYIFIDQQQSVYVSDTWNHRVMKWAKDATEGTVVFRGFPRGLFVDTSETIYVADYGSHRLMRWPKGATQGTAIAGGNGEGEEASELYYPWGLSFDQHGQLFVADHSNHRVQRFPLQPIA</sequence>
<dbReference type="CDD" id="cd05819">
    <property type="entry name" value="NHL"/>
    <property type="match status" value="1"/>
</dbReference>
<evidence type="ECO:0000256" key="1">
    <source>
        <dbReference type="ARBA" id="ARBA00022729"/>
    </source>
</evidence>
<evidence type="ECO:0000313" key="7">
    <source>
        <dbReference type="Proteomes" id="UP000663832"/>
    </source>
</evidence>
<organism evidence="5 8">
    <name type="scientific">Adineta steineri</name>
    <dbReference type="NCBI Taxonomy" id="433720"/>
    <lineage>
        <taxon>Eukaryota</taxon>
        <taxon>Metazoa</taxon>
        <taxon>Spiralia</taxon>
        <taxon>Gnathifera</taxon>
        <taxon>Rotifera</taxon>
        <taxon>Eurotatoria</taxon>
        <taxon>Bdelloidea</taxon>
        <taxon>Adinetida</taxon>
        <taxon>Adinetidae</taxon>
        <taxon>Adineta</taxon>
    </lineage>
</organism>
<protein>
    <submittedName>
        <fullName evidence="5">Uncharacterized protein</fullName>
    </submittedName>
</protein>